<dbReference type="InterPro" id="IPR007183">
    <property type="entry name" value="UPF0280"/>
</dbReference>
<reference evidence="2" key="1">
    <citation type="journal article" date="2019" name="Int. J. Syst. Evol. Microbiol.">
        <title>The Global Catalogue of Microorganisms (GCM) 10K type strain sequencing project: providing services to taxonomists for standard genome sequencing and annotation.</title>
        <authorList>
            <consortium name="The Broad Institute Genomics Platform"/>
            <consortium name="The Broad Institute Genome Sequencing Center for Infectious Disease"/>
            <person name="Wu L."/>
            <person name="Ma J."/>
        </authorList>
    </citation>
    <scope>NUCLEOTIDE SEQUENCE [LARGE SCALE GENOMIC DNA]</scope>
    <source>
        <strain evidence="2">KCTC 52366</strain>
    </source>
</reference>
<proteinExistence type="predicted"/>
<sequence>MQRASAATLPDGRLHLHHGPMDIIADAAGPAREDALRRAAARFDGLLEELVTELPMLRTPATEFPTVDGPVAQRMLNAVTPFTPEFVTPMAAVAGSVADEIVAAMAGDGVTRAHANNGGDIAFHLTAGEQASAALAGPVPARIDLPFDGPVRGIATSGWQGRSHSLGIADSVTVLATSAAQADAAATMIANAVDLPDHPGILRTPARELFPDSDLGPRPVTVEVLPLTEAEQAMALSRGMAAAERYRASGLIVAALLVLGGDTRTTGDLFPVAESR</sequence>
<dbReference type="NCBIfam" id="NF003322">
    <property type="entry name" value="PRK04334.1-2"/>
    <property type="match status" value="1"/>
</dbReference>
<dbReference type="EMBL" id="JBHRTB010000010">
    <property type="protein sequence ID" value="MFC3141974.1"/>
    <property type="molecule type" value="Genomic_DNA"/>
</dbReference>
<dbReference type="PIRSF" id="PIRSF006421">
    <property type="entry name" value="UCP006421"/>
    <property type="match status" value="1"/>
</dbReference>
<dbReference type="RefSeq" id="WP_275631781.1">
    <property type="nucleotide sequence ID" value="NZ_JARGYD010000002.1"/>
</dbReference>
<evidence type="ECO:0000313" key="1">
    <source>
        <dbReference type="EMBL" id="MFC3141974.1"/>
    </source>
</evidence>
<name>A0ABV7GK78_9RHOB</name>
<dbReference type="Gene3D" id="3.10.520.10">
    <property type="entry name" value="ApbE-like domains"/>
    <property type="match status" value="1"/>
</dbReference>
<dbReference type="Proteomes" id="UP001595632">
    <property type="component" value="Unassembled WGS sequence"/>
</dbReference>
<organism evidence="1 2">
    <name type="scientific">Psychromarinibacter halotolerans</name>
    <dbReference type="NCBI Taxonomy" id="1775175"/>
    <lineage>
        <taxon>Bacteria</taxon>
        <taxon>Pseudomonadati</taxon>
        <taxon>Pseudomonadota</taxon>
        <taxon>Alphaproteobacteria</taxon>
        <taxon>Rhodobacterales</taxon>
        <taxon>Paracoccaceae</taxon>
        <taxon>Psychromarinibacter</taxon>
    </lineage>
</organism>
<comment type="caution">
    <text evidence="1">The sequence shown here is derived from an EMBL/GenBank/DDBJ whole genome shotgun (WGS) entry which is preliminary data.</text>
</comment>
<dbReference type="InterPro" id="IPR003374">
    <property type="entry name" value="ApbE-like_sf"/>
</dbReference>
<dbReference type="SUPFAM" id="SSF143631">
    <property type="entry name" value="ApbE-like"/>
    <property type="match status" value="1"/>
</dbReference>
<keyword evidence="2" id="KW-1185">Reference proteome</keyword>
<accession>A0ABV7GK78</accession>
<evidence type="ECO:0000313" key="2">
    <source>
        <dbReference type="Proteomes" id="UP001595632"/>
    </source>
</evidence>
<protein>
    <submittedName>
        <fullName evidence="1">UPF0280 family protein</fullName>
    </submittedName>
</protein>
<gene>
    <name evidence="1" type="ORF">ACFOGP_04600</name>
</gene>